<gene>
    <name evidence="2" type="ORF">V0U79_12185</name>
</gene>
<evidence type="ECO:0000313" key="2">
    <source>
        <dbReference type="EMBL" id="MEE2527127.1"/>
    </source>
</evidence>
<keyword evidence="1" id="KW-0812">Transmembrane</keyword>
<dbReference type="RefSeq" id="WP_330199791.1">
    <property type="nucleotide sequence ID" value="NZ_JAZDRP010000009.1"/>
</dbReference>
<dbReference type="EMBL" id="JAZDRP010000009">
    <property type="protein sequence ID" value="MEE2527127.1"/>
    <property type="molecule type" value="Genomic_DNA"/>
</dbReference>
<reference evidence="2 3" key="1">
    <citation type="submission" date="2024-01" db="EMBL/GenBank/DDBJ databases">
        <title>Hyphobacterium bacterium isolated from marine sediment.</title>
        <authorList>
            <person name="Zhao S."/>
        </authorList>
    </citation>
    <scope>NUCLEOTIDE SEQUENCE [LARGE SCALE GENOMIC DNA]</scope>
    <source>
        <strain evidence="3">HN65</strain>
    </source>
</reference>
<evidence type="ECO:0008006" key="4">
    <source>
        <dbReference type="Google" id="ProtNLM"/>
    </source>
</evidence>
<accession>A0ABU7LT93</accession>
<evidence type="ECO:0000313" key="3">
    <source>
        <dbReference type="Proteomes" id="UP001354971"/>
    </source>
</evidence>
<proteinExistence type="predicted"/>
<evidence type="ECO:0000256" key="1">
    <source>
        <dbReference type="SAM" id="Phobius"/>
    </source>
</evidence>
<protein>
    <recommendedName>
        <fullName evidence="4">DUF3137 domain-containing protein</fullName>
    </recommendedName>
</protein>
<organism evidence="2 3">
    <name type="scientific">Hyphobacterium lacteum</name>
    <dbReference type="NCBI Taxonomy" id="3116575"/>
    <lineage>
        <taxon>Bacteria</taxon>
        <taxon>Pseudomonadati</taxon>
        <taxon>Pseudomonadota</taxon>
        <taxon>Alphaproteobacteria</taxon>
        <taxon>Maricaulales</taxon>
        <taxon>Maricaulaceae</taxon>
        <taxon>Hyphobacterium</taxon>
    </lineage>
</organism>
<feature type="transmembrane region" description="Helical" evidence="1">
    <location>
        <begin position="34"/>
        <end position="52"/>
    </location>
</feature>
<name>A0ABU7LT93_9PROT</name>
<keyword evidence="1" id="KW-0472">Membrane</keyword>
<keyword evidence="1" id="KW-1133">Transmembrane helix</keyword>
<sequence length="345" mass="38847">MTAIEAGKGSGRVREVERRLAPYKKRYGAAYRNFLMLSLASAVATAAGLWWIDLVPAPLRVALWILIAGAAASFAYRPLGALEKELKPIIEQTILEPYELSSQGSQRTDPHMSPFSDAFGDTDRNQCHSPFDMLDLLPSGEKVVYSRRYARSAPNALSIQEIEVKQLQLNRVNYPDLYRRNWRTVFIGQGVEAGLPDYSGPPFVLVPRRREIHSLELLERNTYLQEKYERRVEDSALSERYQIWIPERLRSFKIPGGTVCEAALKSADLFPYNQLCLAVTPDNGGDYMFRLTIDIGRLFRDSSSSRGAMDMVVIAGFDEKLHKIMEAVSVMTKALNNHASDSPTP</sequence>
<comment type="caution">
    <text evidence="2">The sequence shown here is derived from an EMBL/GenBank/DDBJ whole genome shotgun (WGS) entry which is preliminary data.</text>
</comment>
<keyword evidence="3" id="KW-1185">Reference proteome</keyword>
<feature type="transmembrane region" description="Helical" evidence="1">
    <location>
        <begin position="58"/>
        <end position="76"/>
    </location>
</feature>
<dbReference type="Proteomes" id="UP001354971">
    <property type="component" value="Unassembled WGS sequence"/>
</dbReference>